<keyword evidence="5 11" id="KW-0547">Nucleotide-binding</keyword>
<dbReference type="EMBL" id="PCUF01000006">
    <property type="protein sequence ID" value="PIN66709.1"/>
    <property type="molecule type" value="Genomic_DNA"/>
</dbReference>
<accession>A0A2G9LJJ9</accession>
<keyword evidence="8 11" id="KW-0315">Glutamine amidotransferase</keyword>
<dbReference type="InterPro" id="IPR017926">
    <property type="entry name" value="GATASE"/>
</dbReference>
<dbReference type="Gene3D" id="3.40.50.300">
    <property type="entry name" value="P-loop containing nucleotide triphosphate hydrolases"/>
    <property type="match status" value="1"/>
</dbReference>
<dbReference type="Proteomes" id="UP000228888">
    <property type="component" value="Unassembled WGS sequence"/>
</dbReference>
<feature type="domain" description="Glutamine amidotransferase" evidence="12">
    <location>
        <begin position="321"/>
        <end position="544"/>
    </location>
</feature>
<comment type="similarity">
    <text evidence="2 11">Belongs to the CTP synthase family.</text>
</comment>
<comment type="catalytic activity">
    <reaction evidence="10 11">
        <text>UTP + L-glutamine + ATP + H2O = CTP + L-glutamate + ADP + phosphate + 2 H(+)</text>
        <dbReference type="Rhea" id="RHEA:26426"/>
        <dbReference type="ChEBI" id="CHEBI:15377"/>
        <dbReference type="ChEBI" id="CHEBI:15378"/>
        <dbReference type="ChEBI" id="CHEBI:29985"/>
        <dbReference type="ChEBI" id="CHEBI:30616"/>
        <dbReference type="ChEBI" id="CHEBI:37563"/>
        <dbReference type="ChEBI" id="CHEBI:43474"/>
        <dbReference type="ChEBI" id="CHEBI:46398"/>
        <dbReference type="ChEBI" id="CHEBI:58359"/>
        <dbReference type="ChEBI" id="CHEBI:456216"/>
        <dbReference type="EC" id="6.3.4.2"/>
    </reaction>
</comment>
<evidence type="ECO:0000313" key="23">
    <source>
        <dbReference type="Proteomes" id="UP000228888"/>
    </source>
</evidence>
<dbReference type="PANTHER" id="PTHR11550">
    <property type="entry name" value="CTP SYNTHASE"/>
    <property type="match status" value="1"/>
</dbReference>
<keyword evidence="9 11" id="KW-0665">Pyrimidine biosynthesis</keyword>
<feature type="binding site" evidence="11">
    <location>
        <begin position="192"/>
        <end position="197"/>
    </location>
    <ligand>
        <name>CTP</name>
        <dbReference type="ChEBI" id="CHEBI:37563"/>
        <note>allosteric inhibitor</note>
    </ligand>
</feature>
<dbReference type="Proteomes" id="UP000230477">
    <property type="component" value="Unassembled WGS sequence"/>
</dbReference>
<dbReference type="EMBL" id="PFUW01000017">
    <property type="protein sequence ID" value="PJB04129.1"/>
    <property type="molecule type" value="Genomic_DNA"/>
</dbReference>
<comment type="catalytic activity">
    <reaction evidence="11">
        <text>UTP + NH4(+) + ATP = CTP + ADP + phosphate + 2 H(+)</text>
        <dbReference type="Rhea" id="RHEA:16597"/>
        <dbReference type="ChEBI" id="CHEBI:15378"/>
        <dbReference type="ChEBI" id="CHEBI:28938"/>
        <dbReference type="ChEBI" id="CHEBI:30616"/>
        <dbReference type="ChEBI" id="CHEBI:37563"/>
        <dbReference type="ChEBI" id="CHEBI:43474"/>
        <dbReference type="ChEBI" id="CHEBI:46398"/>
        <dbReference type="ChEBI" id="CHEBI:456216"/>
    </reaction>
</comment>
<comment type="activity regulation">
    <text evidence="11">Allosterically activated by GTP, when glutamine is the substrate; GTP has no effect on the reaction when ammonia is the substrate. The allosteric effector GTP functions by stabilizing the protein conformation that binds the tetrahedral intermediate(s) formed during glutamine hydrolysis. Inhibited by the product CTP, via allosteric rather than competitive inhibition.</text>
</comment>
<evidence type="ECO:0000256" key="3">
    <source>
        <dbReference type="ARBA" id="ARBA00022598"/>
    </source>
</evidence>
<dbReference type="GO" id="GO:0097268">
    <property type="term" value="C:cytoophidium"/>
    <property type="evidence" value="ECO:0007669"/>
    <property type="project" value="UniProtKB-ARBA"/>
</dbReference>
<evidence type="ECO:0000256" key="7">
    <source>
        <dbReference type="ARBA" id="ARBA00022842"/>
    </source>
</evidence>
<feature type="active site" evidence="11">
    <location>
        <position position="527"/>
    </location>
</feature>
<dbReference type="NCBIfam" id="TIGR00337">
    <property type="entry name" value="PyrG"/>
    <property type="match status" value="1"/>
</dbReference>
<evidence type="ECO:0000313" key="18">
    <source>
        <dbReference type="EMBL" id="PIX27984.1"/>
    </source>
</evidence>
<evidence type="ECO:0000256" key="5">
    <source>
        <dbReference type="ARBA" id="ARBA00022741"/>
    </source>
</evidence>
<name>A0A2G9LJJ9_HUBC1</name>
<evidence type="ECO:0000313" key="16">
    <source>
        <dbReference type="EMBL" id="PIV46401.1"/>
    </source>
</evidence>
<comment type="subunit">
    <text evidence="11">Homotetramer.</text>
</comment>
<evidence type="ECO:0000256" key="6">
    <source>
        <dbReference type="ARBA" id="ARBA00022840"/>
    </source>
</evidence>
<dbReference type="EMBL" id="PFFF01000024">
    <property type="protein sequence ID" value="PIV89777.1"/>
    <property type="molecule type" value="Genomic_DNA"/>
</dbReference>
<evidence type="ECO:0000259" key="13">
    <source>
        <dbReference type="Pfam" id="PF06418"/>
    </source>
</evidence>
<dbReference type="Proteomes" id="UP000231232">
    <property type="component" value="Unassembled WGS sequence"/>
</dbReference>
<dbReference type="GO" id="GO:0046872">
    <property type="term" value="F:metal ion binding"/>
    <property type="evidence" value="ECO:0007669"/>
    <property type="project" value="UniProtKB-KW"/>
</dbReference>
<comment type="caution">
    <text evidence="11">Lacks conserved residue(s) required for the propagation of feature annotation.</text>
</comment>
<evidence type="ECO:0000256" key="10">
    <source>
        <dbReference type="ARBA" id="ARBA00047781"/>
    </source>
</evidence>
<accession>A0A2H9QSF4</accession>
<feature type="binding site" evidence="11">
    <location>
        <position position="480"/>
    </location>
    <ligand>
        <name>L-glutamine</name>
        <dbReference type="ChEBI" id="CHEBI:58359"/>
    </ligand>
</feature>
<dbReference type="InterPro" id="IPR004468">
    <property type="entry name" value="CTP_synthase"/>
</dbReference>
<reference evidence="14 24" key="2">
    <citation type="submission" date="2017-09" db="EMBL/GenBank/DDBJ databases">
        <title>Depth-based differentiation of microbial function through sediment-hosted aquifers and enrichment of novel symbionts in the deep terrestrial subsurface.</title>
        <authorList>
            <person name="Probst A.J."/>
            <person name="Ladd B."/>
            <person name="Jarett J.K."/>
            <person name="Geller-Mcgrath D.E."/>
            <person name="Sieber C.M."/>
            <person name="Emerson J.B."/>
            <person name="Anantharaman K."/>
            <person name="Thomas B.C."/>
            <person name="Malmstrom R."/>
            <person name="Stieglmeier M."/>
            <person name="Klingl A."/>
            <person name="Woyke T."/>
            <person name="Ryan C.M."/>
            <person name="Banfield J.F."/>
        </authorList>
    </citation>
    <scope>NUCLEOTIDE SEQUENCE [LARGE SCALE GENOMIC DNA]</scope>
    <source>
        <strain evidence="16">CG02_land_8_20_14_3_00_31_209</strain>
        <strain evidence="15">CG03_land_8_20_14_0_80_31_114</strain>
        <strain evidence="17">CG17_big_fil_post_rev_8_21_14_2_50_31_73</strain>
        <strain evidence="14">CG18_big_fil_WC_8_21_14_2_50_31_19</strain>
        <strain evidence="19">CG_4_10_14_0_8_um_filter_31_133</strain>
        <strain evidence="18">CG_4_8_14_3_um_filter</strain>
        <strain evidence="21">CG_4_9_14_0_8_um_filter_31_21</strain>
        <strain evidence="20">CG_4_9_14_3_um_filter_31_125</strain>
    </source>
</reference>
<dbReference type="InterPro" id="IPR029062">
    <property type="entry name" value="Class_I_gatase-like"/>
</dbReference>
<dbReference type="Pfam" id="PF00117">
    <property type="entry name" value="GATase"/>
    <property type="match status" value="1"/>
</dbReference>
<feature type="binding site" evidence="11">
    <location>
        <position position="423"/>
    </location>
    <ligand>
        <name>L-glutamine</name>
        <dbReference type="ChEBI" id="CHEBI:58359"/>
    </ligand>
</feature>
<dbReference type="SUPFAM" id="SSF52317">
    <property type="entry name" value="Class I glutamine amidotransferase-like"/>
    <property type="match status" value="1"/>
</dbReference>
<dbReference type="UniPathway" id="UPA00159">
    <property type="reaction ID" value="UER00277"/>
</dbReference>
<feature type="active site" evidence="11">
    <location>
        <position position="525"/>
    </location>
</feature>
<dbReference type="GO" id="GO:0005524">
    <property type="term" value="F:ATP binding"/>
    <property type="evidence" value="ECO:0007669"/>
    <property type="project" value="UniProtKB-KW"/>
</dbReference>
<comment type="function">
    <text evidence="11">Catalyzes the ATP-dependent amination of UTP to CTP with either L-glutamine or ammonia as the source of nitrogen. Regulates intracellular CTP levels through interactions with the four ribonucleotide triphosphates.</text>
</comment>
<feature type="active site" description="Nucleophile; for glutamine hydrolysis" evidence="11">
    <location>
        <position position="399"/>
    </location>
</feature>
<dbReference type="NCBIfam" id="NF003792">
    <property type="entry name" value="PRK05380.1"/>
    <property type="match status" value="1"/>
</dbReference>
<feature type="binding site" evidence="11">
    <location>
        <position position="228"/>
    </location>
    <ligand>
        <name>UTP</name>
        <dbReference type="ChEBI" id="CHEBI:46398"/>
    </ligand>
</feature>
<evidence type="ECO:0000256" key="8">
    <source>
        <dbReference type="ARBA" id="ARBA00022962"/>
    </source>
</evidence>
<feature type="binding site" evidence="11">
    <location>
        <position position="372"/>
    </location>
    <ligand>
        <name>L-glutamine</name>
        <dbReference type="ChEBI" id="CHEBI:58359"/>
    </ligand>
</feature>
<evidence type="ECO:0000313" key="17">
    <source>
        <dbReference type="EMBL" id="PIV89777.1"/>
    </source>
</evidence>
<dbReference type="GO" id="GO:0003883">
    <property type="term" value="F:CTP synthase activity"/>
    <property type="evidence" value="ECO:0007669"/>
    <property type="project" value="UniProtKB-UniRule"/>
</dbReference>
<dbReference type="SUPFAM" id="SSF52540">
    <property type="entry name" value="P-loop containing nucleoside triphosphate hydrolases"/>
    <property type="match status" value="1"/>
</dbReference>
<dbReference type="Gene3D" id="3.40.50.880">
    <property type="match status" value="1"/>
</dbReference>
<dbReference type="InterPro" id="IPR033828">
    <property type="entry name" value="GATase1_CTP_Synthase"/>
</dbReference>
<feature type="binding site" evidence="11">
    <location>
        <position position="246"/>
    </location>
    <ligand>
        <name>ATP</name>
        <dbReference type="ChEBI" id="CHEBI:30616"/>
    </ligand>
</feature>
<dbReference type="Proteomes" id="UP000230713">
    <property type="component" value="Unassembled WGS sequence"/>
</dbReference>
<dbReference type="Proteomes" id="UP000228874">
    <property type="component" value="Unassembled WGS sequence"/>
</dbReference>
<evidence type="ECO:0000313" key="21">
    <source>
        <dbReference type="EMBL" id="PJC01702.1"/>
    </source>
</evidence>
<dbReference type="GO" id="GO:0044210">
    <property type="term" value="P:'de novo' CTP biosynthetic process"/>
    <property type="evidence" value="ECO:0007669"/>
    <property type="project" value="UniProtKB-UniRule"/>
</dbReference>
<sequence>MVSFNPPTNTKFIFITGGVLSGLGKGIVSASVGRLIKSTGLSIIFIKCDGYLNIDPGTMRPTEHGEVFVQEDGGEVDMDFGHYERFLDINTKSSWNLTMGKIFNQILTNERKGKYLGQTVQLIPQTTNEIKNKIYKLSEKANIAVIEIGGTVGDIEIMLFLEAIRQIKNEYGSKNCLFMHLSFVPVLNGEHKTKPTQHSVRELLKAGIQPDIIICRTSEAVARRAKEKIAYFCNVLFENIIDDPDAETVYEVPLVFKSQGLDKIIKNNLDLKNTLEDITQIKQASITNNKSSNLSWAELIKNYKNPQQEITIAICGKYTSLHDSYISILEALNHCRAHLSVKINLKWIDTSNLNQQLTESLKEVNGVIVPGGFGTRGVEGKIIVIKYARENNLPFLGLCYGMQLAIVEFGRNVCGLNNANSTEIDAQTEHPVIDILQDQKEITEKGGTMRLGKFPAVLKEGTKVYEIYGQEQISERHRHRYEVNPKYLKLLEEKGIIFSGVSSDKKLVEFIELQNHPFFIGTQAHPEFKSRFENPAPLFVEFIKSCIKIKKEKA</sequence>
<accession>A0A2H9M794</accession>
<keyword evidence="7 11" id="KW-0460">Magnesium</keyword>
<evidence type="ECO:0000259" key="12">
    <source>
        <dbReference type="Pfam" id="PF00117"/>
    </source>
</evidence>
<evidence type="ECO:0000313" key="24">
    <source>
        <dbReference type="Proteomes" id="UP000229789"/>
    </source>
</evidence>
<comment type="miscellaneous">
    <text evidence="11">CTPSs have evolved a hybrid strategy for distinguishing between UTP and CTP. The overlapping regions of the product feedback inhibitory and substrate sites recognize a common feature in both compounds, the triphosphate moiety. To differentiate isosteric substrate and product pyrimidine rings, an additional pocket far from the expected kinase/ligase catalytic site, specifically recognizes the cytosine and ribose portions of the product inhibitor.</text>
</comment>
<dbReference type="Proteomes" id="UP000228989">
    <property type="component" value="Unassembled WGS sequence"/>
</dbReference>
<dbReference type="Proteomes" id="UP000231449">
    <property type="component" value="Unassembled WGS sequence"/>
</dbReference>
<accession>A0A2H9P943</accession>
<keyword evidence="3 11" id="KW-0436">Ligase</keyword>
<dbReference type="AlphaFoldDB" id="A0A2G9LJJ9"/>
<evidence type="ECO:0000313" key="19">
    <source>
        <dbReference type="EMBL" id="PIZ00017.1"/>
    </source>
</evidence>
<dbReference type="InterPro" id="IPR017456">
    <property type="entry name" value="CTP_synthase_N"/>
</dbReference>
<feature type="binding site" evidence="11">
    <location>
        <position position="79"/>
    </location>
    <ligand>
        <name>ATP</name>
        <dbReference type="ChEBI" id="CHEBI:30616"/>
    </ligand>
</feature>
<dbReference type="HAMAP" id="MF_01227">
    <property type="entry name" value="PyrG"/>
    <property type="match status" value="1"/>
</dbReference>
<protein>
    <recommendedName>
        <fullName evidence="11">CTP synthase</fullName>
        <ecNumber evidence="11">6.3.4.2</ecNumber>
    </recommendedName>
    <alternativeName>
        <fullName evidence="11">Cytidine 5'-triphosphate synthase</fullName>
    </alternativeName>
    <alternativeName>
        <fullName evidence="11">Cytidine triphosphate synthetase</fullName>
        <shortName evidence="11">CTP synthetase</shortName>
        <shortName evidence="11">CTPS</shortName>
    </alternativeName>
    <alternativeName>
        <fullName evidence="11">UTP--ammonia ligase</fullName>
    </alternativeName>
</protein>
<feature type="binding site" evidence="11">
    <location>
        <position position="21"/>
    </location>
    <ligand>
        <name>UTP</name>
        <dbReference type="ChEBI" id="CHEBI:46398"/>
    </ligand>
</feature>
<dbReference type="Proteomes" id="UP000229789">
    <property type="component" value="Unassembled WGS sequence"/>
</dbReference>
<evidence type="ECO:0000256" key="11">
    <source>
        <dbReference type="HAMAP-Rule" id="MF_01227"/>
    </source>
</evidence>
<dbReference type="PROSITE" id="PS51273">
    <property type="entry name" value="GATASE_TYPE_1"/>
    <property type="match status" value="1"/>
</dbReference>
<proteinExistence type="inferred from homology"/>
<feature type="binding site" evidence="11">
    <location>
        <begin position="192"/>
        <end position="197"/>
    </location>
    <ligand>
        <name>UTP</name>
        <dbReference type="ChEBI" id="CHEBI:46398"/>
    </ligand>
</feature>
<dbReference type="InterPro" id="IPR027417">
    <property type="entry name" value="P-loop_NTPase"/>
</dbReference>
<dbReference type="GO" id="GO:0019856">
    <property type="term" value="P:pyrimidine nucleobase biosynthetic process"/>
    <property type="evidence" value="ECO:0007669"/>
    <property type="project" value="TreeGrafter"/>
</dbReference>
<dbReference type="FunFam" id="3.40.50.300:FF:000009">
    <property type="entry name" value="CTP synthase"/>
    <property type="match status" value="1"/>
</dbReference>
<dbReference type="GO" id="GO:0042802">
    <property type="term" value="F:identical protein binding"/>
    <property type="evidence" value="ECO:0007669"/>
    <property type="project" value="TreeGrafter"/>
</dbReference>
<feature type="binding site" evidence="11">
    <location>
        <position position="79"/>
    </location>
    <ligand>
        <name>Mg(2+)</name>
        <dbReference type="ChEBI" id="CHEBI:18420"/>
    </ligand>
</feature>
<feature type="binding site" evidence="11">
    <location>
        <begin position="22"/>
        <end position="27"/>
    </location>
    <ligand>
        <name>ATP</name>
        <dbReference type="ChEBI" id="CHEBI:30616"/>
    </ligand>
</feature>
<evidence type="ECO:0000313" key="22">
    <source>
        <dbReference type="Proteomes" id="UP000228874"/>
    </source>
</evidence>
<evidence type="ECO:0000313" key="20">
    <source>
        <dbReference type="EMBL" id="PJB04129.1"/>
    </source>
</evidence>
<organism evidence="14 24">
    <name type="scientific">Huberarchaeum crystalense</name>
    <dbReference type="NCBI Taxonomy" id="2014257"/>
    <lineage>
        <taxon>Archaea</taxon>
        <taxon>Candidatus Huberarchaeota</taxon>
        <taxon>Candidatus Huberarchaeia</taxon>
        <taxon>Candidatus Huberarchaeales</taxon>
        <taxon>Candidatus Huberarchaeaceae</taxon>
        <taxon>Candidatus Huberarchaeum</taxon>
    </lineage>
</organism>
<dbReference type="EMBL" id="PEUT01000056">
    <property type="protein sequence ID" value="PIV13530.1"/>
    <property type="molecule type" value="Genomic_DNA"/>
</dbReference>
<keyword evidence="6 11" id="KW-0067">ATP-binding</keyword>
<evidence type="ECO:0000313" key="14">
    <source>
        <dbReference type="EMBL" id="PIN66709.1"/>
    </source>
</evidence>
<reference evidence="22 23" key="1">
    <citation type="submission" date="2017-09" db="EMBL/GenBank/DDBJ databases">
        <title>Depth-based differentiation of microbial function through sediment-hosted aquifers and enrichment of novel symbionts in the deep terrestrial subsurface.</title>
        <authorList>
            <person name="Probst A.J."/>
            <person name="Ladd B."/>
            <person name="Jarett J.K."/>
            <person name="Geller-Mcgrath D.E."/>
            <person name="Sieber C.M.K."/>
            <person name="Emerson J.B."/>
            <person name="Anantharaman K."/>
            <person name="Thomas B.C."/>
            <person name="Malmstrom R."/>
            <person name="Stieglmeier M."/>
            <person name="Klingl A."/>
            <person name="Woyke T."/>
            <person name="Ryan C.M."/>
            <person name="Banfield J.F."/>
        </authorList>
    </citation>
    <scope>NUCLEOTIDE SEQUENCE [LARGE SCALE GENOMIC DNA]</scope>
</reference>
<dbReference type="EMBL" id="PFSX01000011">
    <property type="protein sequence ID" value="PJC01702.1"/>
    <property type="molecule type" value="Genomic_DNA"/>
</dbReference>
<accession>A0A2H9MMM5</accession>
<feature type="region of interest" description="Amidoligase domain" evidence="11">
    <location>
        <begin position="1"/>
        <end position="271"/>
    </location>
</feature>
<accession>A0A2H9RDJ5</accession>
<evidence type="ECO:0000256" key="4">
    <source>
        <dbReference type="ARBA" id="ARBA00022723"/>
    </source>
</evidence>
<accession>A0A2H9N260</accession>
<feature type="domain" description="CTP synthase N-terminal" evidence="13">
    <location>
        <begin position="11"/>
        <end position="271"/>
    </location>
</feature>
<dbReference type="FunFam" id="3.40.50.880:FF:000002">
    <property type="entry name" value="CTP synthase"/>
    <property type="match status" value="1"/>
</dbReference>
<keyword evidence="4 11" id="KW-0479">Metal-binding</keyword>
<evidence type="ECO:0000256" key="9">
    <source>
        <dbReference type="ARBA" id="ARBA00022975"/>
    </source>
</evidence>
<feature type="binding site" evidence="11">
    <location>
        <position position="147"/>
    </location>
    <ligand>
        <name>Mg(2+)</name>
        <dbReference type="ChEBI" id="CHEBI:18420"/>
    </ligand>
</feature>
<dbReference type="EMBL" id="PFIH01000049">
    <property type="protein sequence ID" value="PIX27984.1"/>
    <property type="molecule type" value="Genomic_DNA"/>
</dbReference>
<feature type="binding site" evidence="11">
    <location>
        <begin position="400"/>
        <end position="403"/>
    </location>
    <ligand>
        <name>L-glutamine</name>
        <dbReference type="ChEBI" id="CHEBI:58359"/>
    </ligand>
</feature>
<dbReference type="EC" id="6.3.4.2" evidence="11"/>
<comment type="caution">
    <text evidence="14">The sequence shown here is derived from an EMBL/GenBank/DDBJ whole genome shotgun (WGS) entry which is preliminary data.</text>
</comment>
<dbReference type="EMBL" id="PETW01000026">
    <property type="protein sequence ID" value="PIV46401.1"/>
    <property type="molecule type" value="Genomic_DNA"/>
</dbReference>
<evidence type="ECO:0000256" key="1">
    <source>
        <dbReference type="ARBA" id="ARBA00005171"/>
    </source>
</evidence>
<gene>
    <name evidence="11 14" type="primary">pyrG</name>
    <name evidence="21" type="ORF">CO072_00440</name>
    <name evidence="20" type="ORF">CO124_01030</name>
    <name evidence="16" type="ORF">COS22_01570</name>
    <name evidence="15" type="ORF">COS45_02430</name>
    <name evidence="17" type="ORF">COW47_00905</name>
    <name evidence="14" type="ORF">COW69_00665</name>
    <name evidence="19" type="ORF">COY63_00290</name>
    <name evidence="18" type="ORF">COZ66_02045</name>
</gene>
<dbReference type="CDD" id="cd03113">
    <property type="entry name" value="CTPS_N"/>
    <property type="match status" value="1"/>
</dbReference>
<dbReference type="CDD" id="cd01746">
    <property type="entry name" value="GATase1_CTP_Synthase"/>
    <property type="match status" value="1"/>
</dbReference>
<feature type="binding site" evidence="11">
    <location>
        <begin position="154"/>
        <end position="156"/>
    </location>
    <ligand>
        <name>CTP</name>
        <dbReference type="ChEBI" id="CHEBI:37563"/>
        <note>allosteric inhibitor</note>
    </ligand>
</feature>
<dbReference type="PANTHER" id="PTHR11550:SF0">
    <property type="entry name" value="CTP SYNTHASE-RELATED"/>
    <property type="match status" value="1"/>
</dbReference>
<comment type="catalytic activity">
    <reaction evidence="11">
        <text>L-glutamine + H2O = L-glutamate + NH4(+)</text>
        <dbReference type="Rhea" id="RHEA:15889"/>
        <dbReference type="ChEBI" id="CHEBI:15377"/>
        <dbReference type="ChEBI" id="CHEBI:28938"/>
        <dbReference type="ChEBI" id="CHEBI:29985"/>
        <dbReference type="ChEBI" id="CHEBI:58359"/>
    </reaction>
</comment>
<evidence type="ECO:0000313" key="15">
    <source>
        <dbReference type="EMBL" id="PIV13530.1"/>
    </source>
</evidence>
<evidence type="ECO:0000256" key="2">
    <source>
        <dbReference type="ARBA" id="ARBA00007533"/>
    </source>
</evidence>
<accession>A0A2H9M2J3</accession>
<feature type="binding site" evidence="11">
    <location>
        <position position="228"/>
    </location>
    <ligand>
        <name>CTP</name>
        <dbReference type="ChEBI" id="CHEBI:37563"/>
        <note>allosteric inhibitor</note>
    </ligand>
</feature>
<dbReference type="EMBL" id="PFMG01000013">
    <property type="protein sequence ID" value="PIZ00017.1"/>
    <property type="molecule type" value="Genomic_DNA"/>
</dbReference>
<feature type="binding site" evidence="11">
    <location>
        <position position="21"/>
    </location>
    <ligand>
        <name>CTP</name>
        <dbReference type="ChEBI" id="CHEBI:37563"/>
        <note>allosteric inhibitor</note>
    </ligand>
</feature>
<comment type="pathway">
    <text evidence="1 11">Pyrimidine metabolism; CTP biosynthesis via de novo pathway; CTP from UDP: step 2/2.</text>
</comment>
<dbReference type="Pfam" id="PF06418">
    <property type="entry name" value="CTP_synth_N"/>
    <property type="match status" value="1"/>
</dbReference>